<dbReference type="SUPFAM" id="SSF110997">
    <property type="entry name" value="Sporulation related repeat"/>
    <property type="match status" value="1"/>
</dbReference>
<evidence type="ECO:0000259" key="7">
    <source>
        <dbReference type="Pfam" id="PF03330"/>
    </source>
</evidence>
<comment type="similarity">
    <text evidence="4 5">Belongs to the RlpA family.</text>
</comment>
<proteinExistence type="inferred from homology"/>
<dbReference type="EMBL" id="NWVD01000004">
    <property type="protein sequence ID" value="PCG08889.1"/>
    <property type="molecule type" value="Genomic_DNA"/>
</dbReference>
<dbReference type="Pfam" id="PF05036">
    <property type="entry name" value="SPOR"/>
    <property type="match status" value="1"/>
</dbReference>
<keyword evidence="1" id="KW-0732">Signal</keyword>
<evidence type="ECO:0000259" key="8">
    <source>
        <dbReference type="Pfam" id="PF05036"/>
    </source>
</evidence>
<dbReference type="PANTHER" id="PTHR34183:SF8">
    <property type="entry name" value="ENDOLYTIC PEPTIDOGLYCAN TRANSGLYCOSYLASE RLPA-RELATED"/>
    <property type="match status" value="1"/>
</dbReference>
<dbReference type="Gene3D" id="2.40.40.10">
    <property type="entry name" value="RlpA-like domain"/>
    <property type="match status" value="1"/>
</dbReference>
<dbReference type="Proteomes" id="UP000218784">
    <property type="component" value="Unassembled WGS sequence"/>
</dbReference>
<name>A0A2A4HYA1_9SPHN</name>
<evidence type="ECO:0000313" key="9">
    <source>
        <dbReference type="EMBL" id="PCG08889.1"/>
    </source>
</evidence>
<evidence type="ECO:0000256" key="6">
    <source>
        <dbReference type="SAM" id="MobiDB-lite"/>
    </source>
</evidence>
<dbReference type="InterPro" id="IPR036680">
    <property type="entry name" value="SPOR-like_sf"/>
</dbReference>
<dbReference type="InterPro" id="IPR007730">
    <property type="entry name" value="SPOR-like_dom"/>
</dbReference>
<comment type="function">
    <text evidence="4">Lytic transglycosylase with a strong preference for naked glycan strands that lack stem peptides.</text>
</comment>
<evidence type="ECO:0000313" key="10">
    <source>
        <dbReference type="Proteomes" id="UP000218784"/>
    </source>
</evidence>
<dbReference type="GO" id="GO:0000270">
    <property type="term" value="P:peptidoglycan metabolic process"/>
    <property type="evidence" value="ECO:0007669"/>
    <property type="project" value="UniProtKB-UniRule"/>
</dbReference>
<keyword evidence="3 4" id="KW-0961">Cell wall biogenesis/degradation</keyword>
<gene>
    <name evidence="4" type="primary">rlpA</name>
    <name evidence="9" type="ORF">COA17_11475</name>
</gene>
<comment type="caution">
    <text evidence="9">The sequence shown here is derived from an EMBL/GenBank/DDBJ whole genome shotgun (WGS) entry which is preliminary data.</text>
</comment>
<feature type="region of interest" description="Disordered" evidence="6">
    <location>
        <begin position="1"/>
        <end position="50"/>
    </location>
</feature>
<reference evidence="9 10" key="1">
    <citation type="submission" date="2017-09" db="EMBL/GenBank/DDBJ databases">
        <title>Sphingomonas ginsenosidimutans KACC 14949, whole genome shotgun sequence.</title>
        <authorList>
            <person name="Feng G."/>
            <person name="Zhu H."/>
        </authorList>
    </citation>
    <scope>NUCLEOTIDE SEQUENCE [LARGE SCALE GENOMIC DNA]</scope>
    <source>
        <strain evidence="9 10">KACC 14949</strain>
    </source>
</reference>
<dbReference type="AlphaFoldDB" id="A0A2A4HYA1"/>
<dbReference type="Pfam" id="PF03330">
    <property type="entry name" value="DPBB_1"/>
    <property type="match status" value="1"/>
</dbReference>
<evidence type="ECO:0000256" key="3">
    <source>
        <dbReference type="ARBA" id="ARBA00023316"/>
    </source>
</evidence>
<dbReference type="GO" id="GO:0008932">
    <property type="term" value="F:lytic endotransglycosylase activity"/>
    <property type="evidence" value="ECO:0007669"/>
    <property type="project" value="UniProtKB-UniRule"/>
</dbReference>
<keyword evidence="2 4" id="KW-0456">Lyase</keyword>
<keyword evidence="10" id="KW-1185">Reference proteome</keyword>
<sequence length="276" mass="27675">MMVAGCGSDAAPLPAAQNGSDDVPAVTLRPPASATGASQPPEVASATGPAATAGNGAAAGYDAVGYASWYGDGLEGATTASGAPFANAGMTAAHRTLPLGSYAEVTALDTGRTILVRITDRGPTPPDREIDLSTAAARSLGTAAKPLAPVRVRSVAASPADAAAIAQGQAASPRLDTPEAVLRPLRRQLPAPTRALPTPVAPVAVPPGVPLTVQIAAFSNEARAKEVAASFHGRVETADGLWRVRVGPLSTAAEAKRVRDAAVSRGYGDAAILRDR</sequence>
<dbReference type="GO" id="GO:0042834">
    <property type="term" value="F:peptidoglycan binding"/>
    <property type="evidence" value="ECO:0007669"/>
    <property type="project" value="InterPro"/>
</dbReference>
<protein>
    <recommendedName>
        <fullName evidence="4">Endolytic peptidoglycan transglycosylase RlpA</fullName>
        <ecNumber evidence="4">4.2.2.-</ecNumber>
    </recommendedName>
</protein>
<dbReference type="InterPro" id="IPR009009">
    <property type="entry name" value="RlpA-like_DPBB"/>
</dbReference>
<dbReference type="GO" id="GO:0071555">
    <property type="term" value="P:cell wall organization"/>
    <property type="evidence" value="ECO:0007669"/>
    <property type="project" value="UniProtKB-KW"/>
</dbReference>
<dbReference type="CDD" id="cd22268">
    <property type="entry name" value="DPBB_RlpA-like"/>
    <property type="match status" value="1"/>
</dbReference>
<organism evidence="9 10">
    <name type="scientific">Sphingomonas ginsenosidimutans</name>
    <dbReference type="NCBI Taxonomy" id="862134"/>
    <lineage>
        <taxon>Bacteria</taxon>
        <taxon>Pseudomonadati</taxon>
        <taxon>Pseudomonadota</taxon>
        <taxon>Alphaproteobacteria</taxon>
        <taxon>Sphingomonadales</taxon>
        <taxon>Sphingomonadaceae</taxon>
        <taxon>Sphingomonas</taxon>
    </lineage>
</organism>
<evidence type="ECO:0000256" key="1">
    <source>
        <dbReference type="ARBA" id="ARBA00022729"/>
    </source>
</evidence>
<accession>A0A2A4HYA1</accession>
<dbReference type="NCBIfam" id="TIGR00413">
    <property type="entry name" value="rlpA"/>
    <property type="match status" value="1"/>
</dbReference>
<dbReference type="SUPFAM" id="SSF50685">
    <property type="entry name" value="Barwin-like endoglucanases"/>
    <property type="match status" value="1"/>
</dbReference>
<dbReference type="InterPro" id="IPR034718">
    <property type="entry name" value="RlpA"/>
</dbReference>
<dbReference type="EC" id="4.2.2.-" evidence="4"/>
<dbReference type="InterPro" id="IPR036908">
    <property type="entry name" value="RlpA-like_sf"/>
</dbReference>
<evidence type="ECO:0000256" key="2">
    <source>
        <dbReference type="ARBA" id="ARBA00023239"/>
    </source>
</evidence>
<evidence type="ECO:0000256" key="5">
    <source>
        <dbReference type="RuleBase" id="RU003495"/>
    </source>
</evidence>
<keyword evidence="9" id="KW-0449">Lipoprotein</keyword>
<dbReference type="InterPro" id="IPR012997">
    <property type="entry name" value="RplA"/>
</dbReference>
<dbReference type="Gene3D" id="3.30.70.1070">
    <property type="entry name" value="Sporulation related repeat"/>
    <property type="match status" value="1"/>
</dbReference>
<evidence type="ECO:0000256" key="4">
    <source>
        <dbReference type="HAMAP-Rule" id="MF_02071"/>
    </source>
</evidence>
<feature type="domain" description="RlpA-like protein double-psi beta-barrel" evidence="7">
    <location>
        <begin position="63"/>
        <end position="151"/>
    </location>
</feature>
<dbReference type="PANTHER" id="PTHR34183">
    <property type="entry name" value="ENDOLYTIC PEPTIDOGLYCAN TRANSGLYCOSYLASE RLPA"/>
    <property type="match status" value="1"/>
</dbReference>
<dbReference type="HAMAP" id="MF_02071">
    <property type="entry name" value="RlpA"/>
    <property type="match status" value="1"/>
</dbReference>
<feature type="domain" description="SPOR" evidence="8">
    <location>
        <begin position="211"/>
        <end position="272"/>
    </location>
</feature>